<feature type="compositionally biased region" description="Basic and acidic residues" evidence="1">
    <location>
        <begin position="577"/>
        <end position="591"/>
    </location>
</feature>
<evidence type="ECO:0000313" key="3">
    <source>
        <dbReference type="EMBL" id="EJK61692.1"/>
    </source>
</evidence>
<feature type="region of interest" description="Disordered" evidence="1">
    <location>
        <begin position="17"/>
        <end position="69"/>
    </location>
</feature>
<dbReference type="Gene3D" id="3.40.50.410">
    <property type="entry name" value="von Willebrand factor, type A domain"/>
    <property type="match status" value="1"/>
</dbReference>
<protein>
    <submittedName>
        <fullName evidence="3">Uncharacterized protein</fullName>
    </submittedName>
</protein>
<dbReference type="GO" id="GO:0030127">
    <property type="term" value="C:COPII vesicle coat"/>
    <property type="evidence" value="ECO:0007669"/>
    <property type="project" value="TreeGrafter"/>
</dbReference>
<feature type="non-terminal residue" evidence="3">
    <location>
        <position position="1"/>
    </location>
</feature>
<gene>
    <name evidence="3" type="ORF">THAOC_17773</name>
</gene>
<reference evidence="3 4" key="1">
    <citation type="journal article" date="2012" name="Genome Biol.">
        <title>Genome and low-iron response of an oceanic diatom adapted to chronic iron limitation.</title>
        <authorList>
            <person name="Lommer M."/>
            <person name="Specht M."/>
            <person name="Roy A.S."/>
            <person name="Kraemer L."/>
            <person name="Andreson R."/>
            <person name="Gutowska M.A."/>
            <person name="Wolf J."/>
            <person name="Bergner S.V."/>
            <person name="Schilhabel M.B."/>
            <person name="Klostermeier U.C."/>
            <person name="Beiko R.G."/>
            <person name="Rosenstiel P."/>
            <person name="Hippler M."/>
            <person name="Laroche J."/>
        </authorList>
    </citation>
    <scope>NUCLEOTIDE SEQUENCE [LARGE SCALE GENOMIC DNA]</scope>
    <source>
        <strain evidence="3 4">CCMP1005</strain>
    </source>
</reference>
<dbReference type="Proteomes" id="UP000266841">
    <property type="component" value="Unassembled WGS sequence"/>
</dbReference>
<feature type="chain" id="PRO_5003837447" evidence="2">
    <location>
        <begin position="19"/>
        <end position="639"/>
    </location>
</feature>
<feature type="compositionally biased region" description="Low complexity" evidence="1">
    <location>
        <begin position="488"/>
        <end position="499"/>
    </location>
</feature>
<keyword evidence="4" id="KW-1185">Reference proteome</keyword>
<dbReference type="eggNOG" id="KOG1984">
    <property type="taxonomic scope" value="Eukaryota"/>
</dbReference>
<evidence type="ECO:0000256" key="1">
    <source>
        <dbReference type="SAM" id="MobiDB-lite"/>
    </source>
</evidence>
<dbReference type="SUPFAM" id="SSF53300">
    <property type="entry name" value="vWA-like"/>
    <property type="match status" value="1"/>
</dbReference>
<dbReference type="EMBL" id="AGNL01019637">
    <property type="protein sequence ID" value="EJK61692.1"/>
    <property type="molecule type" value="Genomic_DNA"/>
</dbReference>
<feature type="compositionally biased region" description="Low complexity" evidence="1">
    <location>
        <begin position="450"/>
        <end position="480"/>
    </location>
</feature>
<dbReference type="GO" id="GO:0008270">
    <property type="term" value="F:zinc ion binding"/>
    <property type="evidence" value="ECO:0007669"/>
    <property type="project" value="TreeGrafter"/>
</dbReference>
<feature type="region of interest" description="Disordered" evidence="1">
    <location>
        <begin position="141"/>
        <end position="160"/>
    </location>
</feature>
<organism evidence="3 4">
    <name type="scientific">Thalassiosira oceanica</name>
    <name type="common">Marine diatom</name>
    <dbReference type="NCBI Taxonomy" id="159749"/>
    <lineage>
        <taxon>Eukaryota</taxon>
        <taxon>Sar</taxon>
        <taxon>Stramenopiles</taxon>
        <taxon>Ochrophyta</taxon>
        <taxon>Bacillariophyta</taxon>
        <taxon>Coscinodiscophyceae</taxon>
        <taxon>Thalassiosirophycidae</taxon>
        <taxon>Thalassiosirales</taxon>
        <taxon>Thalassiosiraceae</taxon>
        <taxon>Thalassiosira</taxon>
    </lineage>
</organism>
<name>K0SU19_THAOC</name>
<dbReference type="GO" id="GO:0000149">
    <property type="term" value="F:SNARE binding"/>
    <property type="evidence" value="ECO:0007669"/>
    <property type="project" value="TreeGrafter"/>
</dbReference>
<sequence length="639" mass="66043">LPLGLVSTPLAALSGLCGESVEGGDGDGPDGRGRDQLESCEVDYVPLSSEPVADPERPPTPPPSSSPSFAAAVGSYYARDPVRLQPLRVERSISLAEGDVASGVMDAAARHSTVEYEVGGAYEVRRPVRNVHLYGVEYLPEPDGDGGGSPGGHHHHGTAPGYTFRETVEAVRAVGAGLANRAPTVELPDGSVRRAEARVGLFAFTDGCLVFPYLRRPRPARDGRGDAVGDGEGRTAGEDAPLGELLEVAVVSDVSDEPFCPLPIGSWTHDVGSGTDSAEYARFNFLLDSFERVMESICAESSVPRSGPRMNCGGAALSCLSSALSGCGGSATLVTTGRPTHGVGSIRDREGRGTGRASPYRRTHDEMLLYTPLQRLAGRRGLGGSNVEVNSDHAAGHFYRRLGEECASNGVAVSVVVANSAVDVPDPNDAGARTTVREYVDAATLGELCRSTGADSTGSASGTSAASPSGRTAAAAAAAGEGRRRSRPSSSGTSSSGPRCGTAAPTRSSSYARAPGGALGDVRGRVAGARSGRDQGQRCVRPERAAVHDARGPAARACHDPTPPHHDCARGRVPVGRPRDRLRRPDPDVDRRARRGGGVAGPREGPRVGRTGDGAGDVPYEHARGHGLVAGAARPARLP</sequence>
<feature type="signal peptide" evidence="2">
    <location>
        <begin position="1"/>
        <end position="18"/>
    </location>
</feature>
<proteinExistence type="predicted"/>
<feature type="region of interest" description="Disordered" evidence="1">
    <location>
        <begin position="450"/>
        <end position="639"/>
    </location>
</feature>
<comment type="caution">
    <text evidence="3">The sequence shown here is derived from an EMBL/GenBank/DDBJ whole genome shotgun (WGS) entry which is preliminary data.</text>
</comment>
<dbReference type="InterPro" id="IPR036465">
    <property type="entry name" value="vWFA_dom_sf"/>
</dbReference>
<feature type="compositionally biased region" description="Basic and acidic residues" evidence="1">
    <location>
        <begin position="531"/>
        <end position="570"/>
    </location>
</feature>
<evidence type="ECO:0000313" key="4">
    <source>
        <dbReference type="Proteomes" id="UP000266841"/>
    </source>
</evidence>
<dbReference type="AlphaFoldDB" id="K0SU19"/>
<dbReference type="GO" id="GO:0090110">
    <property type="term" value="P:COPII-coated vesicle cargo loading"/>
    <property type="evidence" value="ECO:0007669"/>
    <property type="project" value="TreeGrafter"/>
</dbReference>
<dbReference type="PANTHER" id="PTHR13803">
    <property type="entry name" value="SEC24-RELATED PROTEIN"/>
    <property type="match status" value="1"/>
</dbReference>
<evidence type="ECO:0000256" key="2">
    <source>
        <dbReference type="SAM" id="SignalP"/>
    </source>
</evidence>
<feature type="region of interest" description="Disordered" evidence="1">
    <location>
        <begin position="338"/>
        <end position="359"/>
    </location>
</feature>
<keyword evidence="2" id="KW-0732">Signal</keyword>
<dbReference type="OrthoDB" id="49016at2759"/>
<dbReference type="InterPro" id="IPR050550">
    <property type="entry name" value="SEC23_SEC24_subfamily"/>
</dbReference>
<dbReference type="PANTHER" id="PTHR13803:SF4">
    <property type="entry name" value="SECRETORY 24CD, ISOFORM C"/>
    <property type="match status" value="1"/>
</dbReference>
<dbReference type="GO" id="GO:0070971">
    <property type="term" value="C:endoplasmic reticulum exit site"/>
    <property type="evidence" value="ECO:0007669"/>
    <property type="project" value="TreeGrafter"/>
</dbReference>
<accession>K0SU19</accession>